<dbReference type="InterPro" id="IPR046360">
    <property type="entry name" value="T-box_DNA-bd"/>
</dbReference>
<dbReference type="GO" id="GO:0045893">
    <property type="term" value="P:positive regulation of DNA-templated transcription"/>
    <property type="evidence" value="ECO:0007669"/>
    <property type="project" value="InterPro"/>
</dbReference>
<feature type="region of interest" description="Disordered" evidence="6">
    <location>
        <begin position="190"/>
        <end position="227"/>
    </location>
</feature>
<dbReference type="EMBL" id="DS268411">
    <property type="protein sequence ID" value="EFP03206.1"/>
    <property type="molecule type" value="Genomic_DNA"/>
</dbReference>
<keyword evidence="1" id="KW-0805">Transcription regulation</keyword>
<dbReference type="GO" id="GO:0000981">
    <property type="term" value="F:DNA-binding transcription factor activity, RNA polymerase II-specific"/>
    <property type="evidence" value="ECO:0007669"/>
    <property type="project" value="TreeGrafter"/>
</dbReference>
<dbReference type="InterPro" id="IPR036960">
    <property type="entry name" value="T-box_sf"/>
</dbReference>
<dbReference type="OrthoDB" id="10639893at2759"/>
<dbReference type="PANTHER" id="PTHR11267">
    <property type="entry name" value="T-BOX PROTEIN-RELATED"/>
    <property type="match status" value="1"/>
</dbReference>
<dbReference type="eggNOG" id="KOG3585">
    <property type="taxonomic scope" value="Eukaryota"/>
</dbReference>
<evidence type="ECO:0000256" key="5">
    <source>
        <dbReference type="PROSITE-ProRule" id="PRU00201"/>
    </source>
</evidence>
<dbReference type="CDD" id="cd00182">
    <property type="entry name" value="T-box"/>
    <property type="match status" value="1"/>
</dbReference>
<gene>
    <name evidence="8" type="primary">Cre-tbx-35</name>
    <name evidence="8" type="ORF">CRE_28628</name>
</gene>
<dbReference type="Gene3D" id="2.60.40.820">
    <property type="entry name" value="Transcription factor, T-box"/>
    <property type="match status" value="1"/>
</dbReference>
<dbReference type="PROSITE" id="PS50252">
    <property type="entry name" value="TBOX_3"/>
    <property type="match status" value="1"/>
</dbReference>
<evidence type="ECO:0000256" key="3">
    <source>
        <dbReference type="ARBA" id="ARBA00023163"/>
    </source>
</evidence>
<accession>E3LNB8</accession>
<dbReference type="CTD" id="9817906"/>
<dbReference type="RefSeq" id="XP_003115071.2">
    <property type="nucleotide sequence ID" value="XM_003115023.2"/>
</dbReference>
<organism evidence="9">
    <name type="scientific">Caenorhabditis remanei</name>
    <name type="common">Caenorhabditis vulgaris</name>
    <dbReference type="NCBI Taxonomy" id="31234"/>
    <lineage>
        <taxon>Eukaryota</taxon>
        <taxon>Metazoa</taxon>
        <taxon>Ecdysozoa</taxon>
        <taxon>Nematoda</taxon>
        <taxon>Chromadorea</taxon>
        <taxon>Rhabditida</taxon>
        <taxon>Rhabditina</taxon>
        <taxon>Rhabditomorpha</taxon>
        <taxon>Rhabditoidea</taxon>
        <taxon>Rhabditidae</taxon>
        <taxon>Peloderinae</taxon>
        <taxon>Caenorhabditis</taxon>
    </lineage>
</organism>
<proteinExistence type="predicted"/>
<dbReference type="AlphaFoldDB" id="E3LNB8"/>
<comment type="caution">
    <text evidence="5">Lacks conserved residue(s) required for the propagation of feature annotation.</text>
</comment>
<dbReference type="HOGENOM" id="CLU_850578_0_0_1"/>
<sequence length="327" mass="37549">MPNTPITVSLKNMETFQKMERFPLEQLVMNQGRNFFPQPVFDVSLDKYTNYHIFVVIAPLKKMSYKTGQWVESEIAISDPIRRINNIINLGTRLGKYWMNEPITLDFKVTNKEWNCHENLIFLKSYVKYEPILIITKVPRNQIGSTLPEDRSEFKFSCLQFIATTRYNNKELAEVKSSINKYSSIHSKKGKKISTEAKKTSETSNSDYRLNSETENSPASSNQFGNAFSSAIPPPCHPIPLTGFNANPSGNYPSSTHISQQVSGNEQQGNPLIPNNWIPQMLPYNNYPYPMFLPTFYTPAYLQNMYNQQVQPQGNTPFPYPHYPSSQ</sequence>
<keyword evidence="4 5" id="KW-0539">Nucleus</keyword>
<dbReference type="STRING" id="31234.E3LNB8"/>
<comment type="subcellular location">
    <subcellularLocation>
        <location evidence="5">Nucleus</location>
    </subcellularLocation>
</comment>
<dbReference type="SUPFAM" id="SSF49417">
    <property type="entry name" value="p53-like transcription factors"/>
    <property type="match status" value="1"/>
</dbReference>
<dbReference type="GO" id="GO:0001708">
    <property type="term" value="P:cell fate specification"/>
    <property type="evidence" value="ECO:0007669"/>
    <property type="project" value="TreeGrafter"/>
</dbReference>
<dbReference type="GeneID" id="9817906"/>
<protein>
    <submittedName>
        <fullName evidence="8">CRE-TBX-35 protein</fullName>
    </submittedName>
</protein>
<evidence type="ECO:0000256" key="6">
    <source>
        <dbReference type="SAM" id="MobiDB-lite"/>
    </source>
</evidence>
<dbReference type="SMART" id="SM00425">
    <property type="entry name" value="TBOX"/>
    <property type="match status" value="1"/>
</dbReference>
<evidence type="ECO:0000256" key="2">
    <source>
        <dbReference type="ARBA" id="ARBA00023125"/>
    </source>
</evidence>
<dbReference type="InterPro" id="IPR001699">
    <property type="entry name" value="TF_T-box"/>
</dbReference>
<dbReference type="PANTHER" id="PTHR11267:SF165">
    <property type="entry name" value="T-BOX TRANSCRIPTION FACTOR TBX-35"/>
    <property type="match status" value="1"/>
</dbReference>
<reference evidence="8" key="1">
    <citation type="submission" date="2007-07" db="EMBL/GenBank/DDBJ databases">
        <title>PCAP assembly of the Caenorhabditis remanei genome.</title>
        <authorList>
            <consortium name="The Caenorhabditis remanei Sequencing Consortium"/>
            <person name="Wilson R.K."/>
        </authorList>
    </citation>
    <scope>NUCLEOTIDE SEQUENCE [LARGE SCALE GENOMIC DNA]</scope>
    <source>
        <strain evidence="8">PB4641</strain>
    </source>
</reference>
<dbReference type="Proteomes" id="UP000008281">
    <property type="component" value="Unassembled WGS sequence"/>
</dbReference>
<feature type="compositionally biased region" description="Polar residues" evidence="6">
    <location>
        <begin position="202"/>
        <end position="227"/>
    </location>
</feature>
<feature type="domain" description="T-box" evidence="7">
    <location>
        <begin position="10"/>
        <end position="183"/>
    </location>
</feature>
<dbReference type="GO" id="GO:0000978">
    <property type="term" value="F:RNA polymerase II cis-regulatory region sequence-specific DNA binding"/>
    <property type="evidence" value="ECO:0007669"/>
    <property type="project" value="InterPro"/>
</dbReference>
<keyword evidence="3" id="KW-0804">Transcription</keyword>
<dbReference type="InterPro" id="IPR008967">
    <property type="entry name" value="p53-like_TF_DNA-bd_sf"/>
</dbReference>
<keyword evidence="2 5" id="KW-0238">DNA-binding</keyword>
<dbReference type="Pfam" id="PF00907">
    <property type="entry name" value="T-box"/>
    <property type="match status" value="1"/>
</dbReference>
<dbReference type="KEGG" id="crq:GCK72_001606"/>
<evidence type="ECO:0000259" key="7">
    <source>
        <dbReference type="PROSITE" id="PS50252"/>
    </source>
</evidence>
<evidence type="ECO:0000313" key="9">
    <source>
        <dbReference type="Proteomes" id="UP000008281"/>
    </source>
</evidence>
<evidence type="ECO:0000256" key="4">
    <source>
        <dbReference type="ARBA" id="ARBA00023242"/>
    </source>
</evidence>
<feature type="region of interest" description="Disordered" evidence="6">
    <location>
        <begin position="246"/>
        <end position="268"/>
    </location>
</feature>
<dbReference type="InParanoid" id="E3LNB8"/>
<name>E3LNB8_CAERE</name>
<dbReference type="GO" id="GO:0000785">
    <property type="term" value="C:chromatin"/>
    <property type="evidence" value="ECO:0007669"/>
    <property type="project" value="TreeGrafter"/>
</dbReference>
<evidence type="ECO:0000256" key="1">
    <source>
        <dbReference type="ARBA" id="ARBA00023015"/>
    </source>
</evidence>
<evidence type="ECO:0000313" key="8">
    <source>
        <dbReference type="EMBL" id="EFP03206.1"/>
    </source>
</evidence>
<keyword evidence="9" id="KW-1185">Reference proteome</keyword>
<dbReference type="GO" id="GO:0005634">
    <property type="term" value="C:nucleus"/>
    <property type="evidence" value="ECO:0007669"/>
    <property type="project" value="UniProtKB-SubCell"/>
</dbReference>